<dbReference type="Pfam" id="PF13402">
    <property type="entry name" value="Peptidase_M60"/>
    <property type="match status" value="1"/>
</dbReference>
<dbReference type="SUPFAM" id="SSF48230">
    <property type="entry name" value="Chondroitin AC/alginate lyase"/>
    <property type="match status" value="1"/>
</dbReference>
<evidence type="ECO:0000259" key="5">
    <source>
        <dbReference type="PROSITE" id="PS51723"/>
    </source>
</evidence>
<dbReference type="InterPro" id="IPR001119">
    <property type="entry name" value="SLH_dom"/>
</dbReference>
<dbReference type="InterPro" id="IPR035423">
    <property type="entry name" value="M60-like_N"/>
</dbReference>
<dbReference type="InterPro" id="IPR008929">
    <property type="entry name" value="Chondroitin_lyas"/>
</dbReference>
<dbReference type="InterPro" id="IPR011071">
    <property type="entry name" value="Lyase_8-like_C"/>
</dbReference>
<dbReference type="SMART" id="SM01276">
    <property type="entry name" value="M60-like"/>
    <property type="match status" value="1"/>
</dbReference>
<proteinExistence type="inferred from homology"/>
<dbReference type="Pfam" id="PF00395">
    <property type="entry name" value="SLH"/>
    <property type="match status" value="3"/>
</dbReference>
<protein>
    <submittedName>
        <fullName evidence="6">M60 family metallopeptidase</fullName>
    </submittedName>
</protein>
<dbReference type="InterPro" id="IPR003159">
    <property type="entry name" value="Lyase_8_central_dom"/>
</dbReference>
<dbReference type="SUPFAM" id="SSF74650">
    <property type="entry name" value="Galactose mutarotase-like"/>
    <property type="match status" value="1"/>
</dbReference>
<feature type="domain" description="SLH" evidence="4">
    <location>
        <begin position="783"/>
        <end position="846"/>
    </location>
</feature>
<dbReference type="Pfam" id="PF17291">
    <property type="entry name" value="M60-like_N"/>
    <property type="match status" value="1"/>
</dbReference>
<dbReference type="InterPro" id="IPR004103">
    <property type="entry name" value="Lyase_8_C"/>
</dbReference>
<dbReference type="Pfam" id="PF08124">
    <property type="entry name" value="Lyase_8_N"/>
    <property type="match status" value="1"/>
</dbReference>
<evidence type="ECO:0000313" key="6">
    <source>
        <dbReference type="EMBL" id="MCZ8510965.1"/>
    </source>
</evidence>
<evidence type="ECO:0000313" key="7">
    <source>
        <dbReference type="Proteomes" id="UP001527882"/>
    </source>
</evidence>
<dbReference type="InterPro" id="IPR014718">
    <property type="entry name" value="GH-type_carb-bd"/>
</dbReference>
<dbReference type="EMBL" id="JAQAGZ010000001">
    <property type="protein sequence ID" value="MCZ8510965.1"/>
    <property type="molecule type" value="Genomic_DNA"/>
</dbReference>
<dbReference type="PROSITE" id="PS51723">
    <property type="entry name" value="PEPTIDASE_M60"/>
    <property type="match status" value="1"/>
</dbReference>
<dbReference type="PROSITE" id="PS51272">
    <property type="entry name" value="SLH"/>
    <property type="match status" value="3"/>
</dbReference>
<keyword evidence="3" id="KW-0456">Lyase</keyword>
<comment type="caution">
    <text evidence="6">The sequence shown here is derived from an EMBL/GenBank/DDBJ whole genome shotgun (WGS) entry which is preliminary data.</text>
</comment>
<dbReference type="Gene3D" id="3.40.390.80">
    <property type="entry name" value="Peptidase M60, enhancin-like domain 2"/>
    <property type="match status" value="1"/>
</dbReference>
<keyword evidence="7" id="KW-1185">Reference proteome</keyword>
<dbReference type="InterPro" id="IPR042279">
    <property type="entry name" value="Pep_M60_3"/>
</dbReference>
<dbReference type="CDD" id="cd01083">
    <property type="entry name" value="GAG_Lyase"/>
    <property type="match status" value="1"/>
</dbReference>
<dbReference type="Pfam" id="PF02884">
    <property type="entry name" value="Lyase_8_C"/>
    <property type="match status" value="1"/>
</dbReference>
<dbReference type="Proteomes" id="UP001527882">
    <property type="component" value="Unassembled WGS sequence"/>
</dbReference>
<keyword evidence="2" id="KW-0732">Signal</keyword>
<evidence type="ECO:0000256" key="2">
    <source>
        <dbReference type="ARBA" id="ARBA00022729"/>
    </source>
</evidence>
<gene>
    <name evidence="6" type="ORF">O9H85_00645</name>
</gene>
<dbReference type="Gene3D" id="2.60.120.1250">
    <property type="entry name" value="Peptidase M60, enhancin-like domain 1"/>
    <property type="match status" value="1"/>
</dbReference>
<dbReference type="RefSeq" id="WP_269879798.1">
    <property type="nucleotide sequence ID" value="NZ_JAQAGZ010000001.1"/>
</dbReference>
<dbReference type="InterPro" id="IPR031161">
    <property type="entry name" value="Peptidase_M60_dom"/>
</dbReference>
<feature type="domain" description="Peptidase M60" evidence="5">
    <location>
        <begin position="1050"/>
        <end position="1353"/>
    </location>
</feature>
<dbReference type="InterPro" id="IPR012970">
    <property type="entry name" value="Lyase_8_alpha_N"/>
</dbReference>
<dbReference type="InterPro" id="IPR011013">
    <property type="entry name" value="Gal_mutarotase_sf_dom"/>
</dbReference>
<evidence type="ECO:0000256" key="3">
    <source>
        <dbReference type="ARBA" id="ARBA00023239"/>
    </source>
</evidence>
<name>A0ABT4Q260_9BACL</name>
<dbReference type="SUPFAM" id="SSF49863">
    <property type="entry name" value="Hyaluronate lyase-like, C-terminal domain"/>
    <property type="match status" value="1"/>
</dbReference>
<dbReference type="Gene3D" id="2.60.220.10">
    <property type="entry name" value="Polysaccharide lyase family 8-like, C-terminal"/>
    <property type="match status" value="1"/>
</dbReference>
<feature type="domain" description="SLH" evidence="4">
    <location>
        <begin position="906"/>
        <end position="969"/>
    </location>
</feature>
<evidence type="ECO:0000256" key="1">
    <source>
        <dbReference type="ARBA" id="ARBA00006699"/>
    </source>
</evidence>
<dbReference type="PANTHER" id="PTHR38481">
    <property type="entry name" value="HYALURONATE LYASE"/>
    <property type="match status" value="1"/>
</dbReference>
<dbReference type="PANTHER" id="PTHR38481:SF1">
    <property type="entry name" value="HYALURONATE LYASE"/>
    <property type="match status" value="1"/>
</dbReference>
<organism evidence="6 7">
    <name type="scientific">Paenibacillus gyeongsangnamensis</name>
    <dbReference type="NCBI Taxonomy" id="3388067"/>
    <lineage>
        <taxon>Bacteria</taxon>
        <taxon>Bacillati</taxon>
        <taxon>Bacillota</taxon>
        <taxon>Bacilli</taxon>
        <taxon>Bacillales</taxon>
        <taxon>Paenibacillaceae</taxon>
        <taxon>Paenibacillus</taxon>
    </lineage>
</organism>
<dbReference type="InterPro" id="IPR038970">
    <property type="entry name" value="Lyase_8"/>
</dbReference>
<accession>A0ABT4Q260</accession>
<dbReference type="Gene3D" id="1.10.390.30">
    <property type="entry name" value="Peptidase M60, enhancin-like domain 3"/>
    <property type="match status" value="1"/>
</dbReference>
<dbReference type="Gene3D" id="1.50.10.100">
    <property type="entry name" value="Chondroitin AC/alginate lyase"/>
    <property type="match status" value="1"/>
</dbReference>
<dbReference type="Pfam" id="PF02278">
    <property type="entry name" value="Lyase_8"/>
    <property type="match status" value="1"/>
</dbReference>
<feature type="domain" description="SLH" evidence="4">
    <location>
        <begin position="847"/>
        <end position="905"/>
    </location>
</feature>
<dbReference type="Gene3D" id="2.70.98.10">
    <property type="match status" value="1"/>
</dbReference>
<sequence length="1432" mass="158166">MPACRTQAADEYDGLRAKWQSALVGNPDYDPNDPDIAAKITSITNGAKSVWSTLNKETNRTNLWSDLSNWSTKSSDITNGYSRLKSMAIAFNTKGSSLYGNKSLAADIMNALDWMYQNVYNDSVTKEYDNWWDWEIGSPQALNDTAVLMYNQLTAAQIIKYIKAVDRFVPDPTHRTRDGGIVETGANRADKALVVMIRGILDKSGTKLAQGRDTLSQIFLYVTSGDGFYADGSFIQHSNVPYSVGYGNVLLLDMARILELLKGSSWDVTDPNVQNVYNWVTDSYQPLIYNGAAMDMVGGRKISRQKETDHDTGRTIIATIARLAQFAPSAQAATFKSLVKAWVQQDTTFANYYAGMTINDMMKIKSIMNDNTIAPSDELIKNQVFPNMDRAIHLRPGFGFGLSMFSNRITAFESGNGENLQGWWTGLGMTYLYNNDLAQYDNNFWPTVNMYRLPGTTTDGTGSGTPKAWNLYANPNNWVGGSSLNGQYGTAGMDFSLSGVTGSPLQGKKSWFMFGDKIVALGAGVTSTDNRNVETIVENRKLNDKGDNNLTVNGATKPNELGWSDKMTGVQWAHLAGNIPGSDIGYYFPETANVYALRESRTGAWKDVNNGGSAAQVTNHYLSLAFEHGKNPTDASYSYVLLPNKDAAATASYASNPDIAILENSKEAQAVKDSTLNILGVNFWKDVTKTIAVNGASLITSDKKASVTMMETPNEIDVAVSDPTQSNTGSINLEINRSAVGTISLDPGITVTQLSPTIKMTVHVNGSLGKTFTVKLNRGTTVAPAGMSSDIAGHWAEKQLKEWISKGYIQGYEDHTVRPDHTVTRAEFMTLINRAFGFTETTNVSFSDMNSSGWEYEQVRKAVKAGYIDGYEDGTIRPGNKVSRQEVSIMIAKLLKLDTTQGIHAASQFKDAQKIPEWSKHAVEEVAAKGIMDGYEDGTFHADAYITRAEAVVAIDRALHDKSVTATSGPNSEPTTGASISLPIEKANLPVNVLAQLGKVTLDPNNVKSPYADGFPGMVPDNAEKVDNKIIEVNYDYRNLSYLRMSSPPGSWVSTGLYAPAGSVITLNVPEGTENLDVQVGSHTDNLMQLDKWNRAPVVVGRQKLLPGINKINSPFGGLIYLIPTKSKTDTKVKVSISGAVNASYFILGQTTDEEWKNTIRNYPAPWAELQSRRVILTVPAEDIRKLEHPSELMAKWDEIIDSYDDLIGVGPDKTEPNRSPDRPYRYVADAQISAGSLHSGYPIMLYQGVASKQLVDIEAIQHNGWGFWHELGHDYQQSPWYWGAIVEVTTNLHSMNIQLKYGNKSRLATSRSYDKALAFVNSDNPDKNFIDDKQIDVFTRLVMFYQLKLAYGWDFYTKLHIAYREMPSNELPKTEQQKIDGFVMMASKISGENLTEFFDKWGLKYSEDAKQKVTALNLPQPKTQIWTLKEQ</sequence>
<reference evidence="6 7" key="1">
    <citation type="submission" date="2022-12" db="EMBL/GenBank/DDBJ databases">
        <title>Draft genome sequence of Paenibacillus sp. dW9.</title>
        <authorList>
            <person name="Choi E.-W."/>
            <person name="Kim D.-U."/>
        </authorList>
    </citation>
    <scope>NUCLEOTIDE SEQUENCE [LARGE SCALE GENOMIC DNA]</scope>
    <source>
        <strain evidence="7">dW9</strain>
    </source>
</reference>
<evidence type="ECO:0000259" key="4">
    <source>
        <dbReference type="PROSITE" id="PS51272"/>
    </source>
</evidence>
<comment type="similarity">
    <text evidence="1">Belongs to the polysaccharide lyase 8 family.</text>
</comment>